<feature type="transmembrane region" description="Helical" evidence="1">
    <location>
        <begin position="168"/>
        <end position="189"/>
    </location>
</feature>
<dbReference type="RefSeq" id="WP_074698529.1">
    <property type="nucleotide sequence ID" value="NZ_FNKH01000001.1"/>
</dbReference>
<feature type="transmembrane region" description="Helical" evidence="1">
    <location>
        <begin position="26"/>
        <end position="44"/>
    </location>
</feature>
<keyword evidence="1" id="KW-0472">Membrane</keyword>
<keyword evidence="1" id="KW-0812">Transmembrane</keyword>
<sequence>MNDWIPAAVLWGLTLVRLPTVRNREALPAFWGSLFASIAFTLYVPSVYLTVDNAMGGGNIAGLILSEFVIAALWQIQRSLQVATTTGTVSARDRPWVRWWAVCSLAMLLTYPGWNAPESTRWMVSVYGAHPALLVFQTFAVTFIMTVSVSALRICWPRMNQMEGLFGAGFRMVLAGFGIALMIAGMRLYGNFLPPGSGAKAAVEQFFELAQQVIVILVSLGLSLPRLTAVAQKFALTVRAAQMLRTIQPIWQGVASAEMDLVIDSKPYSKAEFLSINSVARLQRRVSEIRDAEIRARTSGYTMDPQSAEIVREVETLLYNYPDSHTSSEKQRVET</sequence>
<dbReference type="OrthoDB" id="4937800at2"/>
<gene>
    <name evidence="2" type="ORF">SAMN04489742_0123</name>
</gene>
<feature type="transmembrane region" description="Helical" evidence="1">
    <location>
        <begin position="96"/>
        <end position="114"/>
    </location>
</feature>
<evidence type="ECO:0000256" key="1">
    <source>
        <dbReference type="SAM" id="Phobius"/>
    </source>
</evidence>
<dbReference type="STRING" id="37928.SAMN04489742_0123"/>
<dbReference type="AlphaFoldDB" id="A0A1H0XLC7"/>
<feature type="transmembrane region" description="Helical" evidence="1">
    <location>
        <begin position="56"/>
        <end position="76"/>
    </location>
</feature>
<name>A0A1H0XLC7_9MICC</name>
<organism evidence="2 3">
    <name type="scientific">Crystallibacter crystallopoietes</name>
    <dbReference type="NCBI Taxonomy" id="37928"/>
    <lineage>
        <taxon>Bacteria</taxon>
        <taxon>Bacillati</taxon>
        <taxon>Actinomycetota</taxon>
        <taxon>Actinomycetes</taxon>
        <taxon>Micrococcales</taxon>
        <taxon>Micrococcaceae</taxon>
        <taxon>Crystallibacter</taxon>
    </lineage>
</organism>
<keyword evidence="3" id="KW-1185">Reference proteome</keyword>
<accession>A0A1H0XLC7</accession>
<evidence type="ECO:0000313" key="2">
    <source>
        <dbReference type="EMBL" id="SDQ03609.1"/>
    </source>
</evidence>
<reference evidence="2 3" key="1">
    <citation type="submission" date="2016-10" db="EMBL/GenBank/DDBJ databases">
        <authorList>
            <person name="de Groot N.N."/>
        </authorList>
    </citation>
    <scope>NUCLEOTIDE SEQUENCE [LARGE SCALE GENOMIC DNA]</scope>
    <source>
        <strain evidence="2 3">DSM 20117</strain>
    </source>
</reference>
<evidence type="ECO:0000313" key="3">
    <source>
        <dbReference type="Proteomes" id="UP000181917"/>
    </source>
</evidence>
<feature type="transmembrane region" description="Helical" evidence="1">
    <location>
        <begin position="134"/>
        <end position="156"/>
    </location>
</feature>
<keyword evidence="1" id="KW-1133">Transmembrane helix</keyword>
<dbReference type="EMBL" id="FNKH01000001">
    <property type="protein sequence ID" value="SDQ03609.1"/>
    <property type="molecule type" value="Genomic_DNA"/>
</dbReference>
<protein>
    <submittedName>
        <fullName evidence="2">Uncharacterized protein</fullName>
    </submittedName>
</protein>
<dbReference type="Proteomes" id="UP000181917">
    <property type="component" value="Unassembled WGS sequence"/>
</dbReference>
<proteinExistence type="predicted"/>